<dbReference type="EMBL" id="JACIDC010000005">
    <property type="protein sequence ID" value="MBB4040079.1"/>
    <property type="molecule type" value="Genomic_DNA"/>
</dbReference>
<dbReference type="Proteomes" id="UP000519439">
    <property type="component" value="Unassembled WGS sequence"/>
</dbReference>
<protein>
    <submittedName>
        <fullName evidence="3">Haloacetate dehalogenase</fullName>
        <ecNumber evidence="3">3.8.1.3</ecNumber>
    </submittedName>
</protein>
<dbReference type="InterPro" id="IPR029058">
    <property type="entry name" value="AB_hydrolase_fold"/>
</dbReference>
<dbReference type="EC" id="3.8.1.3" evidence="3"/>
<dbReference type="GO" id="GO:0018785">
    <property type="term" value="F:haloacetate dehalogenase activity"/>
    <property type="evidence" value="ECO:0007669"/>
    <property type="project" value="UniProtKB-EC"/>
</dbReference>
<dbReference type="Pfam" id="PF00561">
    <property type="entry name" value="Abhydrolase_1"/>
    <property type="match status" value="1"/>
</dbReference>
<organism evidence="3 4">
    <name type="scientific">Microvirga flocculans</name>
    <dbReference type="NCBI Taxonomy" id="217168"/>
    <lineage>
        <taxon>Bacteria</taxon>
        <taxon>Pseudomonadati</taxon>
        <taxon>Pseudomonadota</taxon>
        <taxon>Alphaproteobacteria</taxon>
        <taxon>Hyphomicrobiales</taxon>
        <taxon>Methylobacteriaceae</taxon>
        <taxon>Microvirga</taxon>
    </lineage>
</organism>
<dbReference type="PANTHER" id="PTHR43329">
    <property type="entry name" value="EPOXIDE HYDROLASE"/>
    <property type="match status" value="1"/>
</dbReference>
<evidence type="ECO:0000313" key="3">
    <source>
        <dbReference type="EMBL" id="MBB4040079.1"/>
    </source>
</evidence>
<evidence type="ECO:0000313" key="4">
    <source>
        <dbReference type="Proteomes" id="UP000519439"/>
    </source>
</evidence>
<dbReference type="RefSeq" id="WP_027315319.1">
    <property type="nucleotide sequence ID" value="NZ_JACIDC010000005.1"/>
</dbReference>
<accession>A0A7W6IFU9</accession>
<keyword evidence="1 3" id="KW-0378">Hydrolase</keyword>
<dbReference type="PRINTS" id="PR00412">
    <property type="entry name" value="EPOXHYDRLASE"/>
</dbReference>
<sequence>MSDDLFPDFESHWIDTEAGRIFARTKGTGEPLVLLHGFPQTHAMWHHLAPALAETHRVVCMDLRGYGWSTAPKSDAKHETYSKRAMGRDVIEVMEALGHVHFTVIGHDRGARVAYRLALDHPGRVDRLALLDILPTYHVWERMRAGAIPEAHWGYLSQPYPTPEEEIGRDPIPYFEGLMRSWSAAGDLSAFDRRALESYRRSCNEPTRIHAFCEDYRAGATRDIEADEADLAAGRTIQCPTCVIWSDYYLVSGSVGHEQKPLDIWRRSFAPKAGGVGVTSGHFVAEENPGATLEALQAFLGSEA</sequence>
<reference evidence="3 4" key="1">
    <citation type="submission" date="2020-08" db="EMBL/GenBank/DDBJ databases">
        <title>Genomic Encyclopedia of Type Strains, Phase IV (KMG-IV): sequencing the most valuable type-strain genomes for metagenomic binning, comparative biology and taxonomic classification.</title>
        <authorList>
            <person name="Goeker M."/>
        </authorList>
    </citation>
    <scope>NUCLEOTIDE SEQUENCE [LARGE SCALE GENOMIC DNA]</scope>
    <source>
        <strain evidence="3 4">DSM 15743</strain>
    </source>
</reference>
<dbReference type="InterPro" id="IPR000639">
    <property type="entry name" value="Epox_hydrolase-like"/>
</dbReference>
<dbReference type="AlphaFoldDB" id="A0A7W6IFU9"/>
<keyword evidence="4" id="KW-1185">Reference proteome</keyword>
<gene>
    <name evidence="3" type="ORF">GGR34_001730</name>
</gene>
<feature type="domain" description="AB hydrolase-1" evidence="2">
    <location>
        <begin position="31"/>
        <end position="184"/>
    </location>
</feature>
<dbReference type="InterPro" id="IPR000073">
    <property type="entry name" value="AB_hydrolase_1"/>
</dbReference>
<dbReference type="PRINTS" id="PR00111">
    <property type="entry name" value="ABHYDROLASE"/>
</dbReference>
<evidence type="ECO:0000256" key="1">
    <source>
        <dbReference type="ARBA" id="ARBA00022801"/>
    </source>
</evidence>
<dbReference type="Gene3D" id="3.40.50.1820">
    <property type="entry name" value="alpha/beta hydrolase"/>
    <property type="match status" value="1"/>
</dbReference>
<evidence type="ECO:0000259" key="2">
    <source>
        <dbReference type="Pfam" id="PF00561"/>
    </source>
</evidence>
<name>A0A7W6IFU9_9HYPH</name>
<dbReference type="SUPFAM" id="SSF53474">
    <property type="entry name" value="alpha/beta-Hydrolases"/>
    <property type="match status" value="1"/>
</dbReference>
<proteinExistence type="predicted"/>
<comment type="caution">
    <text evidence="3">The sequence shown here is derived from an EMBL/GenBank/DDBJ whole genome shotgun (WGS) entry which is preliminary data.</text>
</comment>